<dbReference type="RefSeq" id="WP_197549411.1">
    <property type="nucleotide sequence ID" value="NZ_CP063164.1"/>
</dbReference>
<feature type="transmembrane region" description="Helical" evidence="1">
    <location>
        <begin position="69"/>
        <end position="93"/>
    </location>
</feature>
<proteinExistence type="predicted"/>
<reference evidence="2 3" key="1">
    <citation type="submission" date="2020-10" db="EMBL/GenBank/DDBJ databases">
        <title>The genome of sulfurovum sp.</title>
        <authorList>
            <person name="Xie S."/>
            <person name="Shao Z."/>
            <person name="Jiang L."/>
        </authorList>
    </citation>
    <scope>NUCLEOTIDE SEQUENCE [LARGE SCALE GENOMIC DNA]</scope>
    <source>
        <strain evidence="2 3">ST-419</strain>
    </source>
</reference>
<dbReference type="AlphaFoldDB" id="A0A7M1S5A1"/>
<dbReference type="Pfam" id="PF03350">
    <property type="entry name" value="UPF0114"/>
    <property type="match status" value="1"/>
</dbReference>
<accession>A0A7M1S5A1</accession>
<feature type="transmembrane region" description="Helical" evidence="1">
    <location>
        <begin position="20"/>
        <end position="49"/>
    </location>
</feature>
<organism evidence="2 3">
    <name type="scientific">Sulfurovum indicum</name>
    <dbReference type="NCBI Taxonomy" id="2779528"/>
    <lineage>
        <taxon>Bacteria</taxon>
        <taxon>Pseudomonadati</taxon>
        <taxon>Campylobacterota</taxon>
        <taxon>Epsilonproteobacteria</taxon>
        <taxon>Campylobacterales</taxon>
        <taxon>Sulfurovaceae</taxon>
        <taxon>Sulfurovum</taxon>
    </lineage>
</organism>
<gene>
    <name evidence="2" type="ORF">IMZ28_03735</name>
</gene>
<evidence type="ECO:0000256" key="1">
    <source>
        <dbReference type="SAM" id="Phobius"/>
    </source>
</evidence>
<keyword evidence="1" id="KW-0472">Membrane</keyword>
<keyword evidence="1" id="KW-0812">Transmembrane</keyword>
<dbReference type="InterPro" id="IPR005134">
    <property type="entry name" value="UPF0114"/>
</dbReference>
<sequence length="172" mass="19265">MKWLEESFEGSLWATRFMVISAVVFGLIGATVLFIVASFDIYNIAAYVIDVYANHLHPDKFHEKVVGEVIGAVDLYLIGVVMLLFSFGIYELFISEIDVAKMEERKNKILAIHSLDQLKDKISKVIVMVLVVGFFKKVGLAEYTQPLELLYLALSITAVSVGLYFLGKVGKH</sequence>
<dbReference type="Proteomes" id="UP000595074">
    <property type="component" value="Chromosome"/>
</dbReference>
<keyword evidence="3" id="KW-1185">Reference proteome</keyword>
<name>A0A7M1S5A1_9BACT</name>
<evidence type="ECO:0000313" key="2">
    <source>
        <dbReference type="EMBL" id="QOR62593.1"/>
    </source>
</evidence>
<dbReference type="PIRSF" id="PIRSF026509">
    <property type="entry name" value="UCP026509"/>
    <property type="match status" value="1"/>
</dbReference>
<feature type="transmembrane region" description="Helical" evidence="1">
    <location>
        <begin position="149"/>
        <end position="167"/>
    </location>
</feature>
<keyword evidence="1" id="KW-1133">Transmembrane helix</keyword>
<dbReference type="PANTHER" id="PTHR31721">
    <property type="entry name" value="OS06G0710300 PROTEIN"/>
    <property type="match status" value="1"/>
</dbReference>
<dbReference type="PANTHER" id="PTHR31721:SF4">
    <property type="entry name" value="OS06G0710300 PROTEIN"/>
    <property type="match status" value="1"/>
</dbReference>
<evidence type="ECO:0000313" key="3">
    <source>
        <dbReference type="Proteomes" id="UP000595074"/>
    </source>
</evidence>
<protein>
    <submittedName>
        <fullName evidence="2">YqhA family protein</fullName>
    </submittedName>
</protein>
<dbReference type="KEGG" id="sinu:IMZ28_03735"/>
<dbReference type="EMBL" id="CP063164">
    <property type="protein sequence ID" value="QOR62593.1"/>
    <property type="molecule type" value="Genomic_DNA"/>
</dbReference>